<sequence>MNNMTSSGKSSCDEVVGVANNDRSVTSVDGPDKLPGRRKCGFGRCDNRERQRGVSVQVSLASALYGNSPTLTLQQGEPEAKEPSRTEDQAADSHNVLPHKDSTIAGEAHSEAHRSPPPPTAANGLRYDVVSTVSSRRHSVDREYFDECLGILEQNMPPLPTDIPVTADPRDYEHEREWRDAVREELGLATKWWTAHGKGFILKLSTLRLRAAKNLLFCFSRSTHHYNCHLRTTLDFLEANLNCDSEYCIDFFTKEDIEDDDVNNFETGEFSIKR</sequence>
<dbReference type="OrthoDB" id="10446043at2759"/>
<evidence type="ECO:0000313" key="2">
    <source>
        <dbReference type="EMBL" id="PPJ54962.1"/>
    </source>
</evidence>
<feature type="region of interest" description="Disordered" evidence="1">
    <location>
        <begin position="67"/>
        <end position="96"/>
    </location>
</feature>
<comment type="caution">
    <text evidence="2">The sequence shown here is derived from an EMBL/GenBank/DDBJ whole genome shotgun (WGS) entry which is preliminary data.</text>
</comment>
<dbReference type="Proteomes" id="UP000237631">
    <property type="component" value="Unassembled WGS sequence"/>
</dbReference>
<feature type="compositionally biased region" description="Basic and acidic residues" evidence="1">
    <location>
        <begin position="78"/>
        <end position="88"/>
    </location>
</feature>
<keyword evidence="3" id="KW-1185">Reference proteome</keyword>
<feature type="compositionally biased region" description="Polar residues" evidence="1">
    <location>
        <begin position="1"/>
        <end position="10"/>
    </location>
</feature>
<dbReference type="EMBL" id="PNEN01000551">
    <property type="protein sequence ID" value="PPJ54962.1"/>
    <property type="molecule type" value="Genomic_DNA"/>
</dbReference>
<accession>A0A2S6C5G3</accession>
<protein>
    <submittedName>
        <fullName evidence="2">Uncharacterized protein</fullName>
    </submittedName>
</protein>
<organism evidence="2 3">
    <name type="scientific">Cercospora berteroae</name>
    <dbReference type="NCBI Taxonomy" id="357750"/>
    <lineage>
        <taxon>Eukaryota</taxon>
        <taxon>Fungi</taxon>
        <taxon>Dikarya</taxon>
        <taxon>Ascomycota</taxon>
        <taxon>Pezizomycotina</taxon>
        <taxon>Dothideomycetes</taxon>
        <taxon>Dothideomycetidae</taxon>
        <taxon>Mycosphaerellales</taxon>
        <taxon>Mycosphaerellaceae</taxon>
        <taxon>Cercospora</taxon>
    </lineage>
</organism>
<evidence type="ECO:0000313" key="3">
    <source>
        <dbReference type="Proteomes" id="UP000237631"/>
    </source>
</evidence>
<evidence type="ECO:0000256" key="1">
    <source>
        <dbReference type="SAM" id="MobiDB-lite"/>
    </source>
</evidence>
<gene>
    <name evidence="2" type="ORF">CBER1_08965</name>
</gene>
<feature type="region of interest" description="Disordered" evidence="1">
    <location>
        <begin position="1"/>
        <end position="53"/>
    </location>
</feature>
<name>A0A2S6C5G3_9PEZI</name>
<proteinExistence type="predicted"/>
<dbReference type="AlphaFoldDB" id="A0A2S6C5G3"/>
<reference evidence="3" key="1">
    <citation type="journal article" date="2017" name="bioRxiv">
        <title>Conservation of a gene cluster reveals novel cercosporin biosynthetic mechanisms and extends production to the genus Colletotrichum.</title>
        <authorList>
            <person name="de Jonge R."/>
            <person name="Ebert M.K."/>
            <person name="Huitt-Roehl C.R."/>
            <person name="Pal P."/>
            <person name="Suttle J.C."/>
            <person name="Spanner R.E."/>
            <person name="Neubauer J.D."/>
            <person name="Jurick W.M.II."/>
            <person name="Stott K.A."/>
            <person name="Secor G.A."/>
            <person name="Thomma B.P.H.J."/>
            <person name="Van de Peer Y."/>
            <person name="Townsend C.A."/>
            <person name="Bolton M.D."/>
        </authorList>
    </citation>
    <scope>NUCLEOTIDE SEQUENCE [LARGE SCALE GENOMIC DNA]</scope>
    <source>
        <strain evidence="3">CBS538.71</strain>
    </source>
</reference>